<keyword evidence="6" id="KW-0804">Transcription</keyword>
<name>A0A9W7LGJ4_HIBTR</name>
<keyword evidence="2" id="KW-0479">Metal-binding</keyword>
<accession>A0A9W7LGJ4</accession>
<reference evidence="10" key="1">
    <citation type="submission" date="2023-05" db="EMBL/GenBank/DDBJ databases">
        <title>Genome and transcriptome analyses reveal genes involved in the formation of fine ridges on petal epidermal cells in Hibiscus trionum.</title>
        <authorList>
            <person name="Koshimizu S."/>
            <person name="Masuda S."/>
            <person name="Ishii T."/>
            <person name="Shirasu K."/>
            <person name="Hoshino A."/>
            <person name="Arita M."/>
        </authorList>
    </citation>
    <scope>NUCLEOTIDE SEQUENCE</scope>
    <source>
        <strain evidence="10">Hamamatsu line</strain>
    </source>
</reference>
<proteinExistence type="predicted"/>
<dbReference type="InterPro" id="IPR028020">
    <property type="entry name" value="ASX_DEUBAD_dom"/>
</dbReference>
<evidence type="ECO:0000256" key="1">
    <source>
        <dbReference type="ARBA" id="ARBA00004123"/>
    </source>
</evidence>
<comment type="caution">
    <text evidence="10">The sequence shown here is derived from an EMBL/GenBank/DDBJ whole genome shotgun (WGS) entry which is preliminary data.</text>
</comment>
<evidence type="ECO:0000256" key="5">
    <source>
        <dbReference type="ARBA" id="ARBA00023015"/>
    </source>
</evidence>
<dbReference type="EMBL" id="BSYR01000001">
    <property type="protein sequence ID" value="GMI63587.1"/>
    <property type="molecule type" value="Genomic_DNA"/>
</dbReference>
<comment type="subcellular location">
    <subcellularLocation>
        <location evidence="1">Nucleus</location>
    </subcellularLocation>
</comment>
<dbReference type="AlphaFoldDB" id="A0A9W7LGJ4"/>
<evidence type="ECO:0000256" key="2">
    <source>
        <dbReference type="ARBA" id="ARBA00022723"/>
    </source>
</evidence>
<dbReference type="InterPro" id="IPR044867">
    <property type="entry name" value="DEUBAD_dom"/>
</dbReference>
<evidence type="ECO:0000256" key="6">
    <source>
        <dbReference type="ARBA" id="ARBA00023163"/>
    </source>
</evidence>
<evidence type="ECO:0000313" key="11">
    <source>
        <dbReference type="Proteomes" id="UP001165190"/>
    </source>
</evidence>
<evidence type="ECO:0000256" key="8">
    <source>
        <dbReference type="SAM" id="MobiDB-lite"/>
    </source>
</evidence>
<feature type="compositionally biased region" description="Basic and acidic residues" evidence="8">
    <location>
        <begin position="8"/>
        <end position="24"/>
    </location>
</feature>
<feature type="region of interest" description="Disordered" evidence="8">
    <location>
        <begin position="1"/>
        <end position="26"/>
    </location>
</feature>
<gene>
    <name evidence="10" type="ORF">HRI_000028000</name>
</gene>
<keyword evidence="11" id="KW-1185">Reference proteome</keyword>
<dbReference type="Gene3D" id="1.10.2020.20">
    <property type="match status" value="1"/>
</dbReference>
<dbReference type="GO" id="GO:0005634">
    <property type="term" value="C:nucleus"/>
    <property type="evidence" value="ECO:0007669"/>
    <property type="project" value="UniProtKB-SubCell"/>
</dbReference>
<dbReference type="GO" id="GO:0008270">
    <property type="term" value="F:zinc ion binding"/>
    <property type="evidence" value="ECO:0007669"/>
    <property type="project" value="UniProtKB-KW"/>
</dbReference>
<dbReference type="OrthoDB" id="515401at2759"/>
<dbReference type="Pfam" id="PF13919">
    <property type="entry name" value="ASXH"/>
    <property type="match status" value="1"/>
</dbReference>
<keyword evidence="3" id="KW-0863">Zinc-finger</keyword>
<dbReference type="PROSITE" id="PS51916">
    <property type="entry name" value="DEUBAD"/>
    <property type="match status" value="1"/>
</dbReference>
<dbReference type="InterPro" id="IPR038108">
    <property type="entry name" value="RPN13_DEUBAD_sf"/>
</dbReference>
<evidence type="ECO:0000259" key="9">
    <source>
        <dbReference type="PROSITE" id="PS51916"/>
    </source>
</evidence>
<evidence type="ECO:0000256" key="3">
    <source>
        <dbReference type="ARBA" id="ARBA00022771"/>
    </source>
</evidence>
<evidence type="ECO:0000256" key="4">
    <source>
        <dbReference type="ARBA" id="ARBA00022833"/>
    </source>
</evidence>
<organism evidence="10 11">
    <name type="scientific">Hibiscus trionum</name>
    <name type="common">Flower of an hour</name>
    <dbReference type="NCBI Taxonomy" id="183268"/>
    <lineage>
        <taxon>Eukaryota</taxon>
        <taxon>Viridiplantae</taxon>
        <taxon>Streptophyta</taxon>
        <taxon>Embryophyta</taxon>
        <taxon>Tracheophyta</taxon>
        <taxon>Spermatophyta</taxon>
        <taxon>Magnoliopsida</taxon>
        <taxon>eudicotyledons</taxon>
        <taxon>Gunneridae</taxon>
        <taxon>Pentapetalae</taxon>
        <taxon>rosids</taxon>
        <taxon>malvids</taxon>
        <taxon>Malvales</taxon>
        <taxon>Malvaceae</taxon>
        <taxon>Malvoideae</taxon>
        <taxon>Hibiscus</taxon>
    </lineage>
</organism>
<evidence type="ECO:0000313" key="10">
    <source>
        <dbReference type="EMBL" id="GMI63587.1"/>
    </source>
</evidence>
<sequence>MNPAGKGMQHEQLNRDKVQHEKSVPLESHNSPLCDIDLKDILNFEEFVKYLTNEEQQKLLQYLPRPDTAKLPDSLESMFETPQFKENLCYFQQLLEEGVFNISVHGVIAEDCKTLKRLALCNLTKSHWVECHLTHKKCTSVQGPVTAGGPNAIASSNSINMKRSRDNQIQHFPESRTLKSPKRVIMKASCENKELIDNDELFHPALSFGTQASPSSSWVHSHSIHP</sequence>
<keyword evidence="4" id="KW-0862">Zinc</keyword>
<feature type="domain" description="DEUBAD" evidence="9">
    <location>
        <begin position="29"/>
        <end position="142"/>
    </location>
</feature>
<keyword evidence="7" id="KW-0539">Nucleus</keyword>
<keyword evidence="5" id="KW-0805">Transcription regulation</keyword>
<dbReference type="Proteomes" id="UP001165190">
    <property type="component" value="Unassembled WGS sequence"/>
</dbReference>
<evidence type="ECO:0000256" key="7">
    <source>
        <dbReference type="ARBA" id="ARBA00023242"/>
    </source>
</evidence>
<protein>
    <submittedName>
        <fullName evidence="10">GATA transcription factor 26</fullName>
    </submittedName>
</protein>